<dbReference type="GO" id="GO:0000155">
    <property type="term" value="F:phosphorelay sensor kinase activity"/>
    <property type="evidence" value="ECO:0007669"/>
    <property type="project" value="InterPro"/>
</dbReference>
<dbReference type="HOGENOM" id="CLU_000445_20_1_11"/>
<evidence type="ECO:0000256" key="1">
    <source>
        <dbReference type="ARBA" id="ARBA00000085"/>
    </source>
</evidence>
<comment type="catalytic activity">
    <reaction evidence="1">
        <text>ATP + protein L-histidine = ADP + protein N-phospho-L-histidine.</text>
        <dbReference type="EC" id="2.7.13.3"/>
    </reaction>
</comment>
<evidence type="ECO:0000256" key="5">
    <source>
        <dbReference type="ARBA" id="ARBA00022741"/>
    </source>
</evidence>
<feature type="transmembrane region" description="Helical" evidence="9">
    <location>
        <begin position="126"/>
        <end position="145"/>
    </location>
</feature>
<keyword evidence="7" id="KW-0067">ATP-binding</keyword>
<evidence type="ECO:0000256" key="2">
    <source>
        <dbReference type="ARBA" id="ARBA00012438"/>
    </source>
</evidence>
<dbReference type="KEGG" id="cmi:CMM_1966"/>
<evidence type="ECO:0000313" key="13">
    <source>
        <dbReference type="Proteomes" id="UP000001564"/>
    </source>
</evidence>
<dbReference type="Pfam" id="PF07730">
    <property type="entry name" value="HisKA_3"/>
    <property type="match status" value="1"/>
</dbReference>
<dbReference type="CDD" id="cd16917">
    <property type="entry name" value="HATPase_UhpB-NarQ-NarX-like"/>
    <property type="match status" value="1"/>
</dbReference>
<dbReference type="RefSeq" id="WP_012038653.1">
    <property type="nucleotide sequence ID" value="NC_009480.1"/>
</dbReference>
<proteinExistence type="predicted"/>
<feature type="transmembrane region" description="Helical" evidence="9">
    <location>
        <begin position="96"/>
        <end position="114"/>
    </location>
</feature>
<feature type="domain" description="DUF7134" evidence="11">
    <location>
        <begin position="11"/>
        <end position="149"/>
    </location>
</feature>
<dbReference type="Gene3D" id="3.30.565.10">
    <property type="entry name" value="Histidine kinase-like ATPase, C-terminal domain"/>
    <property type="match status" value="1"/>
</dbReference>
<feature type="transmembrane region" description="Helical" evidence="9">
    <location>
        <begin position="53"/>
        <end position="84"/>
    </location>
</feature>
<dbReference type="Gene3D" id="1.20.5.1930">
    <property type="match status" value="1"/>
</dbReference>
<organism evidence="12 13">
    <name type="scientific">Clavibacter michiganensis subsp. michiganensis (strain NCPPB 382)</name>
    <dbReference type="NCBI Taxonomy" id="443906"/>
    <lineage>
        <taxon>Bacteria</taxon>
        <taxon>Bacillati</taxon>
        <taxon>Actinomycetota</taxon>
        <taxon>Actinomycetes</taxon>
        <taxon>Micrococcales</taxon>
        <taxon>Microbacteriaceae</taxon>
        <taxon>Clavibacter</taxon>
    </lineage>
</organism>
<evidence type="ECO:0000256" key="4">
    <source>
        <dbReference type="ARBA" id="ARBA00022679"/>
    </source>
</evidence>
<protein>
    <recommendedName>
        <fullName evidence="2">histidine kinase</fullName>
        <ecNumber evidence="2">2.7.13.3</ecNumber>
    </recommendedName>
</protein>
<dbReference type="Proteomes" id="UP000001564">
    <property type="component" value="Chromosome"/>
</dbReference>
<keyword evidence="9" id="KW-0812">Transmembrane</keyword>
<dbReference type="EC" id="2.7.13.3" evidence="2"/>
<evidence type="ECO:0000256" key="9">
    <source>
        <dbReference type="SAM" id="Phobius"/>
    </source>
</evidence>
<dbReference type="Pfam" id="PF23539">
    <property type="entry name" value="DUF7134"/>
    <property type="match status" value="1"/>
</dbReference>
<name>A5CSF8_CLAM3</name>
<dbReference type="AlphaFoldDB" id="A5CSF8"/>
<sequence length="378" mass="39977">MRRGSLRAQGDQVVAGAAVVLCAIMGVLGQPDWIWSSLMALTLAVRHARPVTAALLATAISSAHMLATSSLLFPGDVVLLVAAYSVAAHAADRLRHVGLALGACFVVVLAARTLTGGELGSTGSVGMVIALVSVSFAVAWAAGLLERRRSEAVRTAELRTTLSERDADARTRLAAYEERERISDDMHDVLAHTLTSVIVQAESGRATAPSPEASRMFRTISETSRAALHEVRGLLAPTDADADVRPIPGWDDVDALVEGFRGSGLGIDRQDAGSPRPLLPGVGFAVYRVVQESLTNAMRHGAGGTARLRVEWSPDALAITVANAVVRDKRGCPVQEHRGLAAIRRRCALYGGQARYACDDEFVLQARWPTAPLGGSTP</sequence>
<evidence type="ECO:0000259" key="10">
    <source>
        <dbReference type="Pfam" id="PF07730"/>
    </source>
</evidence>
<keyword evidence="9" id="KW-0472">Membrane</keyword>
<accession>A5CSF8</accession>
<dbReference type="GO" id="GO:0005524">
    <property type="term" value="F:ATP binding"/>
    <property type="evidence" value="ECO:0007669"/>
    <property type="project" value="UniProtKB-KW"/>
</dbReference>
<dbReference type="InterPro" id="IPR050482">
    <property type="entry name" value="Sensor_HK_TwoCompSys"/>
</dbReference>
<dbReference type="PANTHER" id="PTHR24421:SF10">
    <property type="entry name" value="NITRATE_NITRITE SENSOR PROTEIN NARQ"/>
    <property type="match status" value="1"/>
</dbReference>
<evidence type="ECO:0000259" key="11">
    <source>
        <dbReference type="Pfam" id="PF23539"/>
    </source>
</evidence>
<dbReference type="SUPFAM" id="SSF55874">
    <property type="entry name" value="ATPase domain of HSP90 chaperone/DNA topoisomerase II/histidine kinase"/>
    <property type="match status" value="1"/>
</dbReference>
<evidence type="ECO:0000313" key="12">
    <source>
        <dbReference type="EMBL" id="CAN02022.1"/>
    </source>
</evidence>
<keyword evidence="9" id="KW-1133">Transmembrane helix</keyword>
<keyword evidence="3" id="KW-0597">Phosphoprotein</keyword>
<dbReference type="InterPro" id="IPR011712">
    <property type="entry name" value="Sig_transdc_His_kin_sub3_dim/P"/>
</dbReference>
<keyword evidence="4" id="KW-0808">Transferase</keyword>
<dbReference type="OrthoDB" id="227596at2"/>
<keyword evidence="8" id="KW-0902">Two-component regulatory system</keyword>
<dbReference type="InterPro" id="IPR055558">
    <property type="entry name" value="DUF7134"/>
</dbReference>
<gene>
    <name evidence="12" type="primary">clvK</name>
    <name evidence="12" type="ordered locus">CMM_1966</name>
</gene>
<dbReference type="EMBL" id="AM711867">
    <property type="protein sequence ID" value="CAN02022.1"/>
    <property type="molecule type" value="Genomic_DNA"/>
</dbReference>
<evidence type="ECO:0000256" key="7">
    <source>
        <dbReference type="ARBA" id="ARBA00022840"/>
    </source>
</evidence>
<reference evidence="12 13" key="1">
    <citation type="journal article" date="2008" name="J. Bacteriol.">
        <title>The genome sequence of the tomato-pathogenic actinomycete Clavibacter michiganensis subsp. michiganensis NCPPB382 reveals a large island involved in pathogenicity.</title>
        <authorList>
            <person name="Gartemann K.H."/>
            <person name="Abt B."/>
            <person name="Bekel T."/>
            <person name="Burger A."/>
            <person name="Engemann J."/>
            <person name="Flugel M."/>
            <person name="Gaigalat L."/>
            <person name="Goesmann A."/>
            <person name="Grafen I."/>
            <person name="Kalinowski J."/>
            <person name="Kaup O."/>
            <person name="Kirchner O."/>
            <person name="Krause L."/>
            <person name="Linke B."/>
            <person name="McHardy A."/>
            <person name="Meyer F."/>
            <person name="Pohle S."/>
            <person name="Ruckert C."/>
            <person name="Schneiker S."/>
            <person name="Zellermann E.M."/>
            <person name="Puhler A."/>
            <person name="Eichenlaub R."/>
            <person name="Kaiser O."/>
            <person name="Bartels D."/>
        </authorList>
    </citation>
    <scope>NUCLEOTIDE SEQUENCE [LARGE SCALE GENOMIC DNA]</scope>
    <source>
        <strain evidence="12 13">NCPPB 382</strain>
    </source>
</reference>
<evidence type="ECO:0000256" key="3">
    <source>
        <dbReference type="ARBA" id="ARBA00022553"/>
    </source>
</evidence>
<keyword evidence="13" id="KW-1185">Reference proteome</keyword>
<dbReference type="PANTHER" id="PTHR24421">
    <property type="entry name" value="NITRATE/NITRITE SENSOR PROTEIN NARX-RELATED"/>
    <property type="match status" value="1"/>
</dbReference>
<dbReference type="GO" id="GO:0016020">
    <property type="term" value="C:membrane"/>
    <property type="evidence" value="ECO:0007669"/>
    <property type="project" value="InterPro"/>
</dbReference>
<feature type="domain" description="Signal transduction histidine kinase subgroup 3 dimerisation and phosphoacceptor" evidence="10">
    <location>
        <begin position="178"/>
        <end position="235"/>
    </location>
</feature>
<keyword evidence="6 12" id="KW-0418">Kinase</keyword>
<dbReference type="GO" id="GO:0046983">
    <property type="term" value="F:protein dimerization activity"/>
    <property type="evidence" value="ECO:0007669"/>
    <property type="project" value="InterPro"/>
</dbReference>
<dbReference type="InterPro" id="IPR036890">
    <property type="entry name" value="HATPase_C_sf"/>
</dbReference>
<evidence type="ECO:0000256" key="8">
    <source>
        <dbReference type="ARBA" id="ARBA00023012"/>
    </source>
</evidence>
<evidence type="ECO:0000256" key="6">
    <source>
        <dbReference type="ARBA" id="ARBA00022777"/>
    </source>
</evidence>
<dbReference type="eggNOG" id="COG4585">
    <property type="taxonomic scope" value="Bacteria"/>
</dbReference>
<keyword evidence="5" id="KW-0547">Nucleotide-binding</keyword>